<keyword evidence="10" id="KW-1185">Reference proteome</keyword>
<dbReference type="PANTHER" id="PTHR32322">
    <property type="entry name" value="INNER MEMBRANE TRANSPORTER"/>
    <property type="match status" value="1"/>
</dbReference>
<dbReference type="SUPFAM" id="SSF103481">
    <property type="entry name" value="Multidrug resistance efflux transporter EmrE"/>
    <property type="match status" value="1"/>
</dbReference>
<dbReference type="InterPro" id="IPR037185">
    <property type="entry name" value="EmrE-like"/>
</dbReference>
<feature type="transmembrane region" description="Helical" evidence="6">
    <location>
        <begin position="130"/>
        <end position="150"/>
    </location>
</feature>
<keyword evidence="9" id="KW-0614">Plasmid</keyword>
<protein>
    <recommendedName>
        <fullName evidence="8">EamA domain-containing protein</fullName>
    </recommendedName>
</protein>
<feature type="signal peptide" evidence="7">
    <location>
        <begin position="1"/>
        <end position="21"/>
    </location>
</feature>
<evidence type="ECO:0000259" key="8">
    <source>
        <dbReference type="Pfam" id="PF00892"/>
    </source>
</evidence>
<dbReference type="Proteomes" id="UP001064971">
    <property type="component" value="Plasmid pDAETH-1"/>
</dbReference>
<feature type="transmembrane region" description="Helical" evidence="6">
    <location>
        <begin position="99"/>
        <end position="118"/>
    </location>
</feature>
<sequence>MNSRALLSALLGCTALSLASAQESGGGDDVRPAPASIGADVPVTYFGPSPSQVQKELVGPLQLRERPGARLLGLAGVAFAGVVFVALAEGRGGRGDASVLGVGLVLVSTLIYALYDVLGRRAAIRCPPLLLTAWQQSAGLVAGVALWLVLAGGETVPRVGAGVWLLAALSGVTQYGVTLWLFLIALRGVSASVASFFLTLGPVFGVAGGVLFLGEGLSPARALGAALILGAALSITRLRGPPEGTP</sequence>
<comment type="similarity">
    <text evidence="2">Belongs to the EamA transporter family.</text>
</comment>
<dbReference type="Gene3D" id="1.10.3730.20">
    <property type="match status" value="1"/>
</dbReference>
<dbReference type="Pfam" id="PF00892">
    <property type="entry name" value="EamA"/>
    <property type="match status" value="1"/>
</dbReference>
<feature type="domain" description="EamA" evidence="8">
    <location>
        <begin position="100"/>
        <end position="236"/>
    </location>
</feature>
<evidence type="ECO:0000256" key="7">
    <source>
        <dbReference type="SAM" id="SignalP"/>
    </source>
</evidence>
<evidence type="ECO:0000256" key="5">
    <source>
        <dbReference type="ARBA" id="ARBA00023136"/>
    </source>
</evidence>
<keyword evidence="7" id="KW-0732">Signal</keyword>
<keyword evidence="4 6" id="KW-1133">Transmembrane helix</keyword>
<evidence type="ECO:0000256" key="4">
    <source>
        <dbReference type="ARBA" id="ARBA00022989"/>
    </source>
</evidence>
<keyword evidence="3 6" id="KW-0812">Transmembrane</keyword>
<dbReference type="PANTHER" id="PTHR32322:SF2">
    <property type="entry name" value="EAMA DOMAIN-CONTAINING PROTEIN"/>
    <property type="match status" value="1"/>
</dbReference>
<name>A0ABN6RLT4_9DEIO</name>
<dbReference type="EMBL" id="AP026561">
    <property type="protein sequence ID" value="BDP43698.1"/>
    <property type="molecule type" value="Genomic_DNA"/>
</dbReference>
<organism evidence="9 10">
    <name type="scientific">Deinococcus aetherius</name>
    <dbReference type="NCBI Taxonomy" id="200252"/>
    <lineage>
        <taxon>Bacteria</taxon>
        <taxon>Thermotogati</taxon>
        <taxon>Deinococcota</taxon>
        <taxon>Deinococci</taxon>
        <taxon>Deinococcales</taxon>
        <taxon>Deinococcaceae</taxon>
        <taxon>Deinococcus</taxon>
    </lineage>
</organism>
<accession>A0ABN6RLT4</accession>
<dbReference type="RefSeq" id="WP_264777558.1">
    <property type="nucleotide sequence ID" value="NZ_AP026561.1"/>
</dbReference>
<feature type="transmembrane region" description="Helical" evidence="6">
    <location>
        <begin position="162"/>
        <end position="186"/>
    </location>
</feature>
<evidence type="ECO:0000256" key="2">
    <source>
        <dbReference type="ARBA" id="ARBA00007362"/>
    </source>
</evidence>
<evidence type="ECO:0000256" key="6">
    <source>
        <dbReference type="SAM" id="Phobius"/>
    </source>
</evidence>
<evidence type="ECO:0000256" key="1">
    <source>
        <dbReference type="ARBA" id="ARBA00004141"/>
    </source>
</evidence>
<evidence type="ECO:0000313" key="9">
    <source>
        <dbReference type="EMBL" id="BDP43698.1"/>
    </source>
</evidence>
<gene>
    <name evidence="9" type="ORF">DAETH_36670</name>
</gene>
<dbReference type="InterPro" id="IPR000620">
    <property type="entry name" value="EamA_dom"/>
</dbReference>
<feature type="chain" id="PRO_5045278259" description="EamA domain-containing protein" evidence="7">
    <location>
        <begin position="22"/>
        <end position="246"/>
    </location>
</feature>
<dbReference type="InterPro" id="IPR050638">
    <property type="entry name" value="AA-Vitamin_Transporters"/>
</dbReference>
<evidence type="ECO:0000256" key="3">
    <source>
        <dbReference type="ARBA" id="ARBA00022692"/>
    </source>
</evidence>
<feature type="transmembrane region" description="Helical" evidence="6">
    <location>
        <begin position="69"/>
        <end position="87"/>
    </location>
</feature>
<reference evidence="9" key="1">
    <citation type="submission" date="2022-07" db="EMBL/GenBank/DDBJ databases">
        <title>Complete Genome Sequence of the Radioresistant Bacterium Deinococcus aetherius ST0316, Isolated from the Air Dust collected in Lower Stratosphere above Japan.</title>
        <authorList>
            <person name="Satoh K."/>
            <person name="Hagiwara K."/>
            <person name="Katsumata K."/>
            <person name="Kubo A."/>
            <person name="Yokobori S."/>
            <person name="Yamagishi A."/>
            <person name="Oono Y."/>
            <person name="Narumi I."/>
        </authorList>
    </citation>
    <scope>NUCLEOTIDE SEQUENCE</scope>
    <source>
        <strain evidence="9">ST0316</strain>
        <plasmid evidence="9">pDAETH-1</plasmid>
    </source>
</reference>
<proteinExistence type="inferred from homology"/>
<comment type="subcellular location">
    <subcellularLocation>
        <location evidence="1">Membrane</location>
        <topology evidence="1">Multi-pass membrane protein</topology>
    </subcellularLocation>
</comment>
<evidence type="ECO:0000313" key="10">
    <source>
        <dbReference type="Proteomes" id="UP001064971"/>
    </source>
</evidence>
<feature type="transmembrane region" description="Helical" evidence="6">
    <location>
        <begin position="193"/>
        <end position="214"/>
    </location>
</feature>
<keyword evidence="5 6" id="KW-0472">Membrane</keyword>
<geneLocation type="plasmid" evidence="9 10">
    <name>pDAETH-1</name>
</geneLocation>